<feature type="binding site" evidence="2">
    <location>
        <position position="179"/>
    </location>
    <ligand>
        <name>Mg(2+)</name>
        <dbReference type="ChEBI" id="CHEBI:18420"/>
        <label>1</label>
    </ligand>
</feature>
<feature type="binding site" evidence="2">
    <location>
        <position position="255"/>
    </location>
    <ligand>
        <name>Mg(2+)</name>
        <dbReference type="ChEBI" id="CHEBI:18420"/>
        <label>2</label>
    </ligand>
</feature>
<protein>
    <submittedName>
        <fullName evidence="1">Xylose isomerase</fullName>
        <ecNumber evidence="1">5.3.1.5</ecNumber>
    </submittedName>
</protein>
<accession>A0A1K2FZ20</accession>
<feature type="binding site" evidence="2">
    <location>
        <position position="215"/>
    </location>
    <ligand>
        <name>Mg(2+)</name>
        <dbReference type="ChEBI" id="CHEBI:18420"/>
        <label>2</label>
    </ligand>
</feature>
<keyword evidence="1" id="KW-0413">Isomerase</keyword>
<comment type="caution">
    <text evidence="1">The sequence shown here is derived from an EMBL/GenBank/DDBJ whole genome shotgun (WGS) entry which is preliminary data.</text>
</comment>
<feature type="binding site" evidence="2">
    <location>
        <position position="215"/>
    </location>
    <ligand>
        <name>Mg(2+)</name>
        <dbReference type="ChEBI" id="CHEBI:18420"/>
        <label>1</label>
    </ligand>
</feature>
<dbReference type="EMBL" id="FKJI03000030">
    <property type="protein sequence ID" value="SFY52824.1"/>
    <property type="molecule type" value="Genomic_DNA"/>
</dbReference>
<evidence type="ECO:0000313" key="1">
    <source>
        <dbReference type="EMBL" id="SFY52824.1"/>
    </source>
</evidence>
<feature type="binding site" evidence="2">
    <location>
        <position position="285"/>
    </location>
    <ligand>
        <name>Mg(2+)</name>
        <dbReference type="ChEBI" id="CHEBI:18420"/>
        <label>1</label>
    </ligand>
</feature>
<feature type="binding site" evidence="2">
    <location>
        <position position="243"/>
    </location>
    <ligand>
        <name>Mg(2+)</name>
        <dbReference type="ChEBI" id="CHEBI:18420"/>
        <label>1</label>
    </ligand>
</feature>
<feature type="binding site" evidence="2">
    <location>
        <position position="253"/>
    </location>
    <ligand>
        <name>Mg(2+)</name>
        <dbReference type="ChEBI" id="CHEBI:18420"/>
        <label>2</label>
    </ligand>
</feature>
<reference evidence="1" key="2">
    <citation type="submission" date="2016-11" db="EMBL/GenBank/DDBJ databases">
        <authorList>
            <person name="Persinoti F G."/>
        </authorList>
    </citation>
    <scope>NUCLEOTIDE SEQUENCE</scope>
    <source>
        <strain evidence="1">Streptomyces sp. F1</strain>
    </source>
</reference>
<reference evidence="2" key="3">
    <citation type="journal article" date="2020" name="Biochim Biophys Acta Gen Subj">
        <title>Crystal structure of a novel xylose isomerase from Streptomyces sp. F-1 revealed the presence of unique features that differ from conventional classes.</title>
        <authorList>
            <person name="Miyamoto R.Y."/>
            <person name="de Sousa A.S."/>
            <person name="Vieira P.S."/>
            <person name="de Melo R.R."/>
            <person name="Scarpassa J.A."/>
            <person name="Ramos C.H.I."/>
            <person name="Murakami M.T."/>
            <person name="Ruller R."/>
            <person name="Zanphorlin L.M."/>
        </authorList>
    </citation>
    <scope>X-RAY CRYSTALLOGRAPHY (1.55 ANGSTROMS) OF 1-382 IN COMPLEX WITH MG(2+)</scope>
</reference>
<proteinExistence type="evidence at protein level"/>
<organism evidence="1">
    <name type="scientific">Streptomyces sp. F-1</name>
    <dbReference type="NCBI Taxonomy" id="463642"/>
    <lineage>
        <taxon>Bacteria</taxon>
        <taxon>Bacillati</taxon>
        <taxon>Actinomycetota</taxon>
        <taxon>Actinomycetes</taxon>
        <taxon>Kitasatosporales</taxon>
        <taxon>Streptomycetaceae</taxon>
        <taxon>Streptomyces</taxon>
    </lineage>
</organism>
<dbReference type="PDB" id="6N98">
    <property type="method" value="X-ray"/>
    <property type="resolution" value="1.55 A"/>
    <property type="chains" value="A=1-382"/>
</dbReference>
<evidence type="ECO:0007829" key="2">
    <source>
        <dbReference type="PDB" id="6N98"/>
    </source>
</evidence>
<name>A0ACD6BAK7_9ACTN</name>
<keyword evidence="2" id="KW-0002">3D-structure</keyword>
<sequence>MTSFQPTPEDRFCFGLWTVGWQERDQFGEATRAPLDPVRTVHKLAELGAWGVTFHDDDLLAVEPNRDAAIAAFRKALDETGLVVPAATTDLFKHPVFKDGAFTSNDRDVRRHAIRKVMRNLDLAAELGAKTYVFWGGREGAESDAAKDVRVALDRFREAIDYLAGYVKEQNYGMRFALEPKPNEPRGDILLPTIGHALGFISTLEHHEMVGLNPEVGHEQMAGLNFVHGIAQALWQDKLFHIDLNGQHGPRYDQDLVFGHGDTKSAFFLVDLLESSGWEGPRHFDYKPGRTEDAEDVWVSAEANMRTYLILKERAKAFRADPEVQEAMRACRIEELAVPTIAAGESYEDLRAEEFDAEAARDRGYHYSRLNQLAVEHMLGSR</sequence>
<gene>
    <name evidence="1" type="primary">xylA_2</name>
    <name evidence="1" type="ORF">STEPF1_06097</name>
</gene>
<accession>A0ACD6BAK7</accession>
<reference evidence="1" key="1">
    <citation type="submission" date="2016-04" db="EMBL/GenBank/DDBJ databases">
        <authorList>
            <person name="Persinoti F Gabriela."/>
        </authorList>
    </citation>
    <scope>NUCLEOTIDE SEQUENCE</scope>
    <source>
        <strain evidence="1">Streptomyces sp. F1</strain>
    </source>
</reference>
<keyword evidence="2" id="KW-0479">Metal-binding</keyword>
<dbReference type="EC" id="5.3.1.5" evidence="1"/>